<dbReference type="Proteomes" id="UP000435802">
    <property type="component" value="Unassembled WGS sequence"/>
</dbReference>
<keyword evidence="2" id="KW-1185">Reference proteome</keyword>
<name>A0A6N8S4A3_9HYPH</name>
<comment type="caution">
    <text evidence="1">The sequence shown here is derived from an EMBL/GenBank/DDBJ whole genome shotgun (WGS) entry which is preliminary data.</text>
</comment>
<accession>A0A6N8S4A3</accession>
<dbReference type="AlphaFoldDB" id="A0A6N8S4A3"/>
<dbReference type="EMBL" id="WUMK01000001">
    <property type="protein sequence ID" value="MXN43899.1"/>
    <property type="molecule type" value="Genomic_DNA"/>
</dbReference>
<proteinExistence type="predicted"/>
<sequence>MAATIIPLIALAVIVFVLWTAIRATIASGKPPPHSDNTTRSLEERHRVALSLRDRLSRKPLGTLLAEGVWRKLLNEVPGKGVIYDHHRDFCGQGLIRTENGVMLADVQDGGLYFGPPIAEWSTETDFVAFLARQSDFSMSGWEAAEPFFFSEDDWHRNNQRLTRAVLERYLSRL</sequence>
<dbReference type="RefSeq" id="WP_160856890.1">
    <property type="nucleotide sequence ID" value="NZ_WUMK01000001.1"/>
</dbReference>
<organism evidence="1 2">
    <name type="scientific">Shinella kummerowiae</name>
    <dbReference type="NCBI Taxonomy" id="417745"/>
    <lineage>
        <taxon>Bacteria</taxon>
        <taxon>Pseudomonadati</taxon>
        <taxon>Pseudomonadota</taxon>
        <taxon>Alphaproteobacteria</taxon>
        <taxon>Hyphomicrobiales</taxon>
        <taxon>Rhizobiaceae</taxon>
        <taxon>Shinella</taxon>
    </lineage>
</organism>
<dbReference type="OrthoDB" id="7375851at2"/>
<reference evidence="1 2" key="1">
    <citation type="submission" date="2019-12" db="EMBL/GenBank/DDBJ databases">
        <title>Shinella kummerowiae sp. nov., a symbiotic bacterium isolated from root nodules of the herbal legume Kummerowia stipulacea.</title>
        <authorList>
            <person name="Gao J."/>
        </authorList>
    </citation>
    <scope>NUCLEOTIDE SEQUENCE [LARGE SCALE GENOMIC DNA]</scope>
    <source>
        <strain evidence="1 2">CCBAU 25048</strain>
    </source>
</reference>
<gene>
    <name evidence="1" type="ORF">GR138_01785</name>
</gene>
<protein>
    <submittedName>
        <fullName evidence="1">Uncharacterized protein</fullName>
    </submittedName>
</protein>
<evidence type="ECO:0000313" key="2">
    <source>
        <dbReference type="Proteomes" id="UP000435802"/>
    </source>
</evidence>
<evidence type="ECO:0000313" key="1">
    <source>
        <dbReference type="EMBL" id="MXN43899.1"/>
    </source>
</evidence>